<dbReference type="EMBL" id="KN837197">
    <property type="protein sequence ID" value="KIJ34700.1"/>
    <property type="molecule type" value="Genomic_DNA"/>
</dbReference>
<evidence type="ECO:0000259" key="2">
    <source>
        <dbReference type="PROSITE" id="PS51471"/>
    </source>
</evidence>
<sequence length="500" mass="55859">MAETPDNDTDMLLAILSSLVEPPIPGQEVLLDALVNANGDVQVAADALQRKSIPSSNKRRISGVLDQWLKPSSSESSQPRKKVKSKARVQPQADERAAVEEIPGSSKQKADQDKTSSSTLNIISETPANALSRAVDAKLEAKSLAIPVSPLKPRVPLTEVLRAPPSEPPRIPRLAPLTLNASMVEKHTPCTLHLSVLPPELATRLFYIMADAAKDWKPNKWWLFDRVVESPHKTSFFARQVNGLDEDTSWQQAAQYWYNGRATDPPLVFPPEMEEACQIVEKIVNESLKTRTRYPLEWGGSAEEGRAWKANVAASNCYEGGKDGVGFHSDQMTYLGPFPTIASLSLGTTRIFRLREVIPKDEDGKRQAQTFNIPVAHNTLITMHASTQERFKHCIPQQRAIDLFRPPFPPPFPINREVNNCRINITFRFYRPDFRPETTPRCRCDVPCVLRANMKGRKAEEIRYFWMCYAGVQNDGKGCSFVKVMDCKGEGRGPFVGPVS</sequence>
<dbReference type="HOGENOM" id="CLU_026011_1_0_1"/>
<dbReference type="SUPFAM" id="SSF51197">
    <property type="entry name" value="Clavaminate synthase-like"/>
    <property type="match status" value="1"/>
</dbReference>
<reference evidence="3 4" key="1">
    <citation type="submission" date="2014-06" db="EMBL/GenBank/DDBJ databases">
        <title>Evolutionary Origins and Diversification of the Mycorrhizal Mutualists.</title>
        <authorList>
            <consortium name="DOE Joint Genome Institute"/>
            <consortium name="Mycorrhizal Genomics Consortium"/>
            <person name="Kohler A."/>
            <person name="Kuo A."/>
            <person name="Nagy L.G."/>
            <person name="Floudas D."/>
            <person name="Copeland A."/>
            <person name="Barry K.W."/>
            <person name="Cichocki N."/>
            <person name="Veneault-Fourrey C."/>
            <person name="LaButti K."/>
            <person name="Lindquist E.A."/>
            <person name="Lipzen A."/>
            <person name="Lundell T."/>
            <person name="Morin E."/>
            <person name="Murat C."/>
            <person name="Riley R."/>
            <person name="Ohm R."/>
            <person name="Sun H."/>
            <person name="Tunlid A."/>
            <person name="Henrissat B."/>
            <person name="Grigoriev I.V."/>
            <person name="Hibbett D.S."/>
            <person name="Martin F."/>
        </authorList>
    </citation>
    <scope>NUCLEOTIDE SEQUENCE [LARGE SCALE GENOMIC DNA]</scope>
    <source>
        <strain evidence="3 4">SS14</strain>
    </source>
</reference>
<feature type="domain" description="Fe2OG dioxygenase" evidence="2">
    <location>
        <begin position="309"/>
        <end position="431"/>
    </location>
</feature>
<dbReference type="PROSITE" id="PS51471">
    <property type="entry name" value="FE2OG_OXY"/>
    <property type="match status" value="1"/>
</dbReference>
<name>A0A0C9VB29_SPHS4</name>
<evidence type="ECO:0000313" key="4">
    <source>
        <dbReference type="Proteomes" id="UP000054279"/>
    </source>
</evidence>
<dbReference type="AlphaFoldDB" id="A0A0C9VB29"/>
<feature type="region of interest" description="Disordered" evidence="1">
    <location>
        <begin position="69"/>
        <end position="121"/>
    </location>
</feature>
<dbReference type="OrthoDB" id="545910at2759"/>
<organism evidence="3 4">
    <name type="scientific">Sphaerobolus stellatus (strain SS14)</name>
    <dbReference type="NCBI Taxonomy" id="990650"/>
    <lineage>
        <taxon>Eukaryota</taxon>
        <taxon>Fungi</taxon>
        <taxon>Dikarya</taxon>
        <taxon>Basidiomycota</taxon>
        <taxon>Agaricomycotina</taxon>
        <taxon>Agaricomycetes</taxon>
        <taxon>Phallomycetidae</taxon>
        <taxon>Geastrales</taxon>
        <taxon>Sphaerobolaceae</taxon>
        <taxon>Sphaerobolus</taxon>
    </lineage>
</organism>
<proteinExistence type="predicted"/>
<dbReference type="InterPro" id="IPR005123">
    <property type="entry name" value="Oxoglu/Fe-dep_dioxygenase_dom"/>
</dbReference>
<protein>
    <recommendedName>
        <fullName evidence="2">Fe2OG dioxygenase domain-containing protein</fullName>
    </recommendedName>
</protein>
<dbReference type="GO" id="GO:0051213">
    <property type="term" value="F:dioxygenase activity"/>
    <property type="evidence" value="ECO:0007669"/>
    <property type="project" value="InterPro"/>
</dbReference>
<dbReference type="Proteomes" id="UP000054279">
    <property type="component" value="Unassembled WGS sequence"/>
</dbReference>
<dbReference type="InterPro" id="IPR032854">
    <property type="entry name" value="ALKBH3"/>
</dbReference>
<dbReference type="InterPro" id="IPR037151">
    <property type="entry name" value="AlkB-like_sf"/>
</dbReference>
<evidence type="ECO:0000256" key="1">
    <source>
        <dbReference type="SAM" id="MobiDB-lite"/>
    </source>
</evidence>
<dbReference type="InterPro" id="IPR027450">
    <property type="entry name" value="AlkB-like"/>
</dbReference>
<dbReference type="GO" id="GO:0006307">
    <property type="term" value="P:DNA alkylation repair"/>
    <property type="evidence" value="ECO:0007669"/>
    <property type="project" value="InterPro"/>
</dbReference>
<dbReference type="PANTHER" id="PTHR31212">
    <property type="entry name" value="ALPHA-KETOGLUTARATE-DEPENDENT DIOXYGENASE ALKB HOMOLOG 3"/>
    <property type="match status" value="1"/>
</dbReference>
<accession>A0A0C9VB29</accession>
<gene>
    <name evidence="3" type="ORF">M422DRAFT_782837</name>
</gene>
<evidence type="ECO:0000313" key="3">
    <source>
        <dbReference type="EMBL" id="KIJ34700.1"/>
    </source>
</evidence>
<dbReference type="Pfam" id="PF13532">
    <property type="entry name" value="2OG-FeII_Oxy_2"/>
    <property type="match status" value="1"/>
</dbReference>
<dbReference type="Gene3D" id="2.60.120.590">
    <property type="entry name" value="Alpha-ketoglutarate-dependent dioxygenase AlkB-like"/>
    <property type="match status" value="1"/>
</dbReference>
<keyword evidence="4" id="KW-1185">Reference proteome</keyword>
<dbReference type="PANTHER" id="PTHR31212:SF4">
    <property type="entry name" value="ALPHA-KETOGLUTARATE-DEPENDENT DIOXYGENASE ALKB HOMOLOG 3"/>
    <property type="match status" value="1"/>
</dbReference>